<dbReference type="PANTHER" id="PTHR31084:SF0">
    <property type="entry name" value="ALPHA-L-FUCOSIDASE 2"/>
    <property type="match status" value="1"/>
</dbReference>
<keyword evidence="5" id="KW-1185">Reference proteome</keyword>
<evidence type="ECO:0000313" key="4">
    <source>
        <dbReference type="EMBL" id="SDJ09743.1"/>
    </source>
</evidence>
<dbReference type="InterPro" id="IPR049053">
    <property type="entry name" value="AFCA-like_C"/>
</dbReference>
<dbReference type="Pfam" id="PF21307">
    <property type="entry name" value="Glyco_hydro_95_C"/>
    <property type="match status" value="1"/>
</dbReference>
<dbReference type="GO" id="GO:0005975">
    <property type="term" value="P:carbohydrate metabolic process"/>
    <property type="evidence" value="ECO:0007669"/>
    <property type="project" value="InterPro"/>
</dbReference>
<dbReference type="SUPFAM" id="SSF48208">
    <property type="entry name" value="Six-hairpin glycosidases"/>
    <property type="match status" value="1"/>
</dbReference>
<name>A0A1G8QYP4_9BACL</name>
<reference evidence="5" key="1">
    <citation type="submission" date="2016-10" db="EMBL/GenBank/DDBJ databases">
        <authorList>
            <person name="Varghese N."/>
            <person name="Submissions S."/>
        </authorList>
    </citation>
    <scope>NUCLEOTIDE SEQUENCE [LARGE SCALE GENOMIC DNA]</scope>
    <source>
        <strain evidence="5">CGMCC 1.11012</strain>
    </source>
</reference>
<dbReference type="EMBL" id="FNDX01000011">
    <property type="protein sequence ID" value="SDJ09743.1"/>
    <property type="molecule type" value="Genomic_DNA"/>
</dbReference>
<dbReference type="OrthoDB" id="9802600at2"/>
<dbReference type="RefSeq" id="WP_090714588.1">
    <property type="nucleotide sequence ID" value="NZ_CBCSKY010000009.1"/>
</dbReference>
<dbReference type="AlphaFoldDB" id="A0A1G8QYP4"/>
<dbReference type="PANTHER" id="PTHR31084">
    <property type="entry name" value="ALPHA-L-FUCOSIDASE 2"/>
    <property type="match status" value="1"/>
</dbReference>
<evidence type="ECO:0000259" key="2">
    <source>
        <dbReference type="Pfam" id="PF21307"/>
    </source>
</evidence>
<dbReference type="InterPro" id="IPR016518">
    <property type="entry name" value="Alpha-L-fucosidase"/>
</dbReference>
<dbReference type="FunFam" id="1.50.10.10:FF:000028">
    <property type="entry name" value="Alpha-L-fucosidase 2"/>
    <property type="match status" value="1"/>
</dbReference>
<dbReference type="Proteomes" id="UP000199050">
    <property type="component" value="Unassembled WGS sequence"/>
</dbReference>
<gene>
    <name evidence="4" type="ORF">SAMN05216192_111175</name>
</gene>
<organism evidence="4 5">
    <name type="scientific">Paenibacillus typhae</name>
    <dbReference type="NCBI Taxonomy" id="1174501"/>
    <lineage>
        <taxon>Bacteria</taxon>
        <taxon>Bacillati</taxon>
        <taxon>Bacillota</taxon>
        <taxon>Bacilli</taxon>
        <taxon>Bacillales</taxon>
        <taxon>Paenibacillaceae</taxon>
        <taxon>Paenibacillus</taxon>
    </lineage>
</organism>
<feature type="domain" description="Glycosyl hydrolase family 95 catalytic" evidence="3">
    <location>
        <begin position="322"/>
        <end position="725"/>
    </location>
</feature>
<feature type="domain" description="Glycosyl hydrolase family 95 N-terminal" evidence="1">
    <location>
        <begin position="12"/>
        <end position="260"/>
    </location>
</feature>
<feature type="domain" description="Alpha fucosidase A-like C-terminal" evidence="2">
    <location>
        <begin position="727"/>
        <end position="813"/>
    </location>
</feature>
<evidence type="ECO:0000259" key="3">
    <source>
        <dbReference type="Pfam" id="PF22124"/>
    </source>
</evidence>
<dbReference type="Pfam" id="PF14498">
    <property type="entry name" value="Glyco_hyd_65N_2"/>
    <property type="match status" value="1"/>
</dbReference>
<proteinExistence type="predicted"/>
<dbReference type="InterPro" id="IPR008928">
    <property type="entry name" value="6-hairpin_glycosidase_sf"/>
</dbReference>
<accession>A0A1G8QYP4</accession>
<dbReference type="Gene3D" id="1.50.10.10">
    <property type="match status" value="1"/>
</dbReference>
<protein>
    <submittedName>
        <fullName evidence="4">Alpha-L-fucosidase 2</fullName>
    </submittedName>
</protein>
<dbReference type="InterPro" id="IPR054363">
    <property type="entry name" value="GH95_cat"/>
</dbReference>
<dbReference type="InterPro" id="IPR012341">
    <property type="entry name" value="6hp_glycosidase-like_sf"/>
</dbReference>
<evidence type="ECO:0000259" key="1">
    <source>
        <dbReference type="Pfam" id="PF14498"/>
    </source>
</evidence>
<dbReference type="PIRSF" id="PIRSF007663">
    <property type="entry name" value="UCP007663"/>
    <property type="match status" value="1"/>
</dbReference>
<dbReference type="STRING" id="1174501.SAMN05216192_111175"/>
<dbReference type="Pfam" id="PF22124">
    <property type="entry name" value="Glyco_hydro_95_cat"/>
    <property type="match status" value="1"/>
</dbReference>
<dbReference type="GO" id="GO:0004560">
    <property type="term" value="F:alpha-L-fucosidase activity"/>
    <property type="evidence" value="ECO:0007669"/>
    <property type="project" value="InterPro"/>
</dbReference>
<evidence type="ECO:0000313" key="5">
    <source>
        <dbReference type="Proteomes" id="UP000199050"/>
    </source>
</evidence>
<dbReference type="InterPro" id="IPR027414">
    <property type="entry name" value="GH95_N_dom"/>
</dbReference>
<sequence length="820" mass="89877">MRDVHQGQTWKLKYKQPAAVWEEALPLGNGHMGAMVFGGTAEERFQLNEDTLWSGFPRDTNNYEALRYLKKARGLIAEGSYAEAEKLINSRMLGVNCQAYMPLGDLILKQPGTENCTEYSRELDLDSGIATVSFRTEAGRFTREAWISAPDGVMVIQAVSEARGGLNLELSLSSPLRHTVKRPGAATLMLEGRCPTHIADNYHQDHPYAVQYEDGLGIAFELHMQVIATGGRVEAADGRVLVLGADQVQLVLAAATDYEQVKSRAAHLSGSRAAAGWLPADETQAESTAAQVKEGNGAGPAELLSPGESCERRLAAACGTVYEVLKQRHTADHQALFRRMELDLGWSEAAELPTDERLAAYKNGGEDPALEALLFQYGRYLLIGSSRPGSQAANLQGIWNEHVTPPWNSNYTTNINTQMNYWLAEAGNLSELHGPLIDLIGELSETGARTAAVHYGARGWTAHHNVDLWRSSVPSGGDASWAFWPMGGVWLSRHLWEHYAYNPDPAFLQETAYPLMKGAALFALDWLVEGPEGLLVTSPSTSPENRFVTADGEACSVSMGSAMDLSLIRELFGHCLEAARILDTDAAFRQQLEQTLPRLAPLVMGAEGRVQEWFEDFAEAEPGHRHVSHLYGLYPGEQINERDTPELVEASRRTLEKRIASGGGHTGWSCAWLINLYARLRDGEAAHSFVRTLLSRSAYPNLFDAHPPFQIDGNFGAAAGIAEMLLQSHLGELRLLPALPEAWKSGRVSGIRARGGYELELEWKDHLLVSARICATRDGECRIVYTRGLKIQLPDGSIASAEEPLQVKAGETYLVTAGKV</sequence>